<comment type="caution">
    <text evidence="3">The sequence shown here is derived from an EMBL/GenBank/DDBJ whole genome shotgun (WGS) entry which is preliminary data.</text>
</comment>
<dbReference type="OrthoDB" id="1562195at2759"/>
<dbReference type="InterPro" id="IPR007005">
    <property type="entry name" value="XAP5"/>
</dbReference>
<dbReference type="InterPro" id="IPR048337">
    <property type="entry name" value="FAM50A/XAP5_C"/>
</dbReference>
<dbReference type="PANTHER" id="PTHR12722">
    <property type="entry name" value="XAP-5 PROTEIN-RELATED"/>
    <property type="match status" value="1"/>
</dbReference>
<dbReference type="GO" id="GO:0005634">
    <property type="term" value="C:nucleus"/>
    <property type="evidence" value="ECO:0007669"/>
    <property type="project" value="InterPro"/>
</dbReference>
<protein>
    <recommendedName>
        <fullName evidence="2">FAM50A/XAP5 C-terminal domain-containing protein</fullName>
    </recommendedName>
</protein>
<dbReference type="EMBL" id="JAGHQL010000002">
    <property type="protein sequence ID" value="KAH0547663.1"/>
    <property type="molecule type" value="Genomic_DNA"/>
</dbReference>
<feature type="domain" description="FAM50A/XAP5 C-terminal" evidence="2">
    <location>
        <begin position="202"/>
        <end position="383"/>
    </location>
</feature>
<reference evidence="3" key="1">
    <citation type="submission" date="2021-03" db="EMBL/GenBank/DDBJ databases">
        <title>Comparative genomics and phylogenomic investigation of the class Geoglossomycetes provide insights into ecological specialization and systematics.</title>
        <authorList>
            <person name="Melie T."/>
            <person name="Pirro S."/>
            <person name="Miller A.N."/>
            <person name="Quandt A."/>
        </authorList>
    </citation>
    <scope>NUCLEOTIDE SEQUENCE</scope>
    <source>
        <strain evidence="3">GBOQ0MN5Z8</strain>
    </source>
</reference>
<feature type="compositionally biased region" description="Basic and acidic residues" evidence="1">
    <location>
        <begin position="56"/>
        <end position="69"/>
    </location>
</feature>
<dbReference type="Proteomes" id="UP000698800">
    <property type="component" value="Unassembled WGS sequence"/>
</dbReference>
<dbReference type="GO" id="GO:0006325">
    <property type="term" value="P:chromatin organization"/>
    <property type="evidence" value="ECO:0007669"/>
    <property type="project" value="TreeGrafter"/>
</dbReference>
<evidence type="ECO:0000313" key="4">
    <source>
        <dbReference type="Proteomes" id="UP000698800"/>
    </source>
</evidence>
<sequence>MASSNPPSTNPSRTSTPNPATASRFTAQASTAEDLLKSQTVGLVHLSDFRKRRAEALEQKEREAQDRSLGRFSGSATPASDGARTPLPPKKKRKAHALARGKLSFGDALVDGSTEDSSPGPMSTGAVTPGGDSSEDAAASTKASPAPEKEQATTATKKRLGPNSTVPVAPKAMTKSALMREAQTREQLRKEFLALQELVKATEILIPFVFYDGTNIPGGVCKVKKGDYAWLFLDKARKVGAELGVGGAGERASSRREWARVGVDDLMMVRGEIIIPHHYEFYYFIVNKTKGPGGQLLFDFSTQAMPASQRKTSPDSFNPLSKPSTKPKNSNKLGAADERLEGFDDDPNITKVVDRRWYERNKHIFPASVWEEFDPEKDYTQAVRRDTGGNAFFFR</sequence>
<feature type="compositionally biased region" description="Basic residues" evidence="1">
    <location>
        <begin position="89"/>
        <end position="99"/>
    </location>
</feature>
<name>A0A9P8I9R2_9PEZI</name>
<dbReference type="AlphaFoldDB" id="A0A9P8I9R2"/>
<feature type="region of interest" description="Disordered" evidence="1">
    <location>
        <begin position="1"/>
        <end position="24"/>
    </location>
</feature>
<feature type="compositionally biased region" description="Low complexity" evidence="1">
    <location>
        <begin position="1"/>
        <end position="23"/>
    </location>
</feature>
<feature type="compositionally biased region" description="Low complexity" evidence="1">
    <location>
        <begin position="318"/>
        <end position="333"/>
    </location>
</feature>
<gene>
    <name evidence="3" type="ORF">FGG08_000152</name>
</gene>
<proteinExistence type="predicted"/>
<feature type="region of interest" description="Disordered" evidence="1">
    <location>
        <begin position="56"/>
        <end position="176"/>
    </location>
</feature>
<evidence type="ECO:0000259" key="2">
    <source>
        <dbReference type="Pfam" id="PF04921"/>
    </source>
</evidence>
<feature type="region of interest" description="Disordered" evidence="1">
    <location>
        <begin position="308"/>
        <end position="341"/>
    </location>
</feature>
<evidence type="ECO:0000256" key="1">
    <source>
        <dbReference type="SAM" id="MobiDB-lite"/>
    </source>
</evidence>
<evidence type="ECO:0000313" key="3">
    <source>
        <dbReference type="EMBL" id="KAH0547663.1"/>
    </source>
</evidence>
<dbReference type="PANTHER" id="PTHR12722:SF0">
    <property type="entry name" value="PROTEIN FAM50A"/>
    <property type="match status" value="1"/>
</dbReference>
<accession>A0A9P8I9R2</accession>
<organism evidence="3 4">
    <name type="scientific">Glutinoglossum americanum</name>
    <dbReference type="NCBI Taxonomy" id="1670608"/>
    <lineage>
        <taxon>Eukaryota</taxon>
        <taxon>Fungi</taxon>
        <taxon>Dikarya</taxon>
        <taxon>Ascomycota</taxon>
        <taxon>Pezizomycotina</taxon>
        <taxon>Geoglossomycetes</taxon>
        <taxon>Geoglossales</taxon>
        <taxon>Geoglossaceae</taxon>
        <taxon>Glutinoglossum</taxon>
    </lineage>
</organism>
<dbReference type="Pfam" id="PF04921">
    <property type="entry name" value="XAP5"/>
    <property type="match status" value="1"/>
</dbReference>
<keyword evidence="4" id="KW-1185">Reference proteome</keyword>